<keyword evidence="6" id="KW-0413">Isomerase</keyword>
<reference evidence="6 7" key="1">
    <citation type="submission" date="2017-10" db="EMBL/GenBank/DDBJ databases">
        <title>Two draft genome sequences of Pusillimonas sp. strains isolated from a nitrate- and radionuclide-contaminated groundwater in Russia.</title>
        <authorList>
            <person name="Grouzdev D.S."/>
            <person name="Tourova T.P."/>
            <person name="Goeva M.A."/>
            <person name="Babich T.L."/>
            <person name="Sokolova D.S."/>
            <person name="Abdullin R."/>
            <person name="Poltaraus A.B."/>
            <person name="Toshchakov S.V."/>
            <person name="Nazina T.N."/>
        </authorList>
    </citation>
    <scope>NUCLEOTIDE SEQUENCE [LARGE SCALE GENOMIC DNA]</scope>
    <source>
        <strain evidence="6 7">JR1/69-2-13</strain>
    </source>
</reference>
<dbReference type="RefSeq" id="WP_102069436.1">
    <property type="nucleotide sequence ID" value="NZ_PDNV01000004.1"/>
</dbReference>
<dbReference type="GO" id="GO:0016853">
    <property type="term" value="F:isomerase activity"/>
    <property type="evidence" value="ECO:0007669"/>
    <property type="project" value="UniProtKB-KW"/>
</dbReference>
<dbReference type="GO" id="GO:0016787">
    <property type="term" value="F:hydrolase activity"/>
    <property type="evidence" value="ECO:0007669"/>
    <property type="project" value="UniProtKB-KW"/>
</dbReference>
<evidence type="ECO:0000256" key="3">
    <source>
        <dbReference type="ARBA" id="ARBA00022723"/>
    </source>
</evidence>
<accession>A0A2N4UI16</accession>
<dbReference type="PANTHER" id="PTHR42796">
    <property type="entry name" value="FUMARYLACETOACETATE HYDROLASE DOMAIN-CONTAINING PROTEIN 2A-RELATED"/>
    <property type="match status" value="1"/>
</dbReference>
<dbReference type="SUPFAM" id="SSF56529">
    <property type="entry name" value="FAH"/>
    <property type="match status" value="1"/>
</dbReference>
<comment type="similarity">
    <text evidence="2">Belongs to the FAH family.</text>
</comment>
<evidence type="ECO:0000313" key="6">
    <source>
        <dbReference type="EMBL" id="PLC54666.1"/>
    </source>
</evidence>
<dbReference type="EMBL" id="PDNV01000004">
    <property type="protein sequence ID" value="PLC54666.1"/>
    <property type="molecule type" value="Genomic_DNA"/>
</dbReference>
<dbReference type="GO" id="GO:0019752">
    <property type="term" value="P:carboxylic acid metabolic process"/>
    <property type="evidence" value="ECO:0007669"/>
    <property type="project" value="UniProtKB-ARBA"/>
</dbReference>
<gene>
    <name evidence="6" type="ORF">CR155_07910</name>
</gene>
<keyword evidence="7" id="KW-1185">Reference proteome</keyword>
<dbReference type="InterPro" id="IPR051121">
    <property type="entry name" value="FAH"/>
</dbReference>
<dbReference type="PANTHER" id="PTHR42796:SF4">
    <property type="entry name" value="FUMARYLACETOACETATE HYDROLASE DOMAIN-CONTAINING PROTEIN 2A"/>
    <property type="match status" value="1"/>
</dbReference>
<evidence type="ECO:0000256" key="1">
    <source>
        <dbReference type="ARBA" id="ARBA00001946"/>
    </source>
</evidence>
<proteinExistence type="inferred from homology"/>
<evidence type="ECO:0000256" key="2">
    <source>
        <dbReference type="ARBA" id="ARBA00010211"/>
    </source>
</evidence>
<feature type="domain" description="Fumarylacetoacetase-like C-terminal" evidence="5">
    <location>
        <begin position="72"/>
        <end position="278"/>
    </location>
</feature>
<dbReference type="Proteomes" id="UP000234328">
    <property type="component" value="Unassembled WGS sequence"/>
</dbReference>
<name>A0A2N4UI16_9BURK</name>
<protein>
    <submittedName>
        <fullName evidence="6">2-hydroxyhepta-2,4-diene-1,7-dioate isomerase</fullName>
    </submittedName>
</protein>
<comment type="caution">
    <text evidence="6">The sequence shown here is derived from an EMBL/GenBank/DDBJ whole genome shotgun (WGS) entry which is preliminary data.</text>
</comment>
<dbReference type="InterPro" id="IPR036663">
    <property type="entry name" value="Fumarylacetoacetase_C_sf"/>
</dbReference>
<sequence length="282" mass="30464">MKLLRFGEKGREKAGAIHTDGSIRDISSFVSDIQAPELNAALLERLKGIDLASMPVVKAPVRIAEPVGGIRKFIAIGLNFYDHAKEVGAPIPEEPVIFMKASSCIQGPNDPVVIPRGASKVDWEAELGIVIGTRARYVPLDEALNYVAGYCIVNDVSERSYQMERGGTWDKGKGCDTFGPIGPWLVTADEIDDPQSLDVSLLVNGEAMQSGNTRTMIFDVKKIVSYVSEFMTLEPGDVITTGTPPGVGLGMTPPRFLQPGDVMTVSISGLGEQRQQVVAFER</sequence>
<evidence type="ECO:0000256" key="4">
    <source>
        <dbReference type="ARBA" id="ARBA00022801"/>
    </source>
</evidence>
<dbReference type="Gene3D" id="3.90.850.10">
    <property type="entry name" value="Fumarylacetoacetase-like, C-terminal domain"/>
    <property type="match status" value="1"/>
</dbReference>
<evidence type="ECO:0000259" key="5">
    <source>
        <dbReference type="Pfam" id="PF01557"/>
    </source>
</evidence>
<dbReference type="AlphaFoldDB" id="A0A2N4UI16"/>
<keyword evidence="3" id="KW-0479">Metal-binding</keyword>
<dbReference type="OrthoDB" id="9805307at2"/>
<comment type="cofactor">
    <cofactor evidence="1">
        <name>Mg(2+)</name>
        <dbReference type="ChEBI" id="CHEBI:18420"/>
    </cofactor>
</comment>
<evidence type="ECO:0000313" key="7">
    <source>
        <dbReference type="Proteomes" id="UP000234328"/>
    </source>
</evidence>
<dbReference type="FunFam" id="3.90.850.10:FF:000002">
    <property type="entry name" value="2-hydroxyhepta-2,4-diene-1,7-dioate isomerase"/>
    <property type="match status" value="1"/>
</dbReference>
<keyword evidence="4" id="KW-0378">Hydrolase</keyword>
<dbReference type="InterPro" id="IPR011234">
    <property type="entry name" value="Fumarylacetoacetase-like_C"/>
</dbReference>
<organism evidence="6 7">
    <name type="scientific">Pollutimonas nitritireducens</name>
    <dbReference type="NCBI Taxonomy" id="2045209"/>
    <lineage>
        <taxon>Bacteria</taxon>
        <taxon>Pseudomonadati</taxon>
        <taxon>Pseudomonadota</taxon>
        <taxon>Betaproteobacteria</taxon>
        <taxon>Burkholderiales</taxon>
        <taxon>Alcaligenaceae</taxon>
        <taxon>Pollutimonas</taxon>
    </lineage>
</organism>
<dbReference type="Pfam" id="PF01557">
    <property type="entry name" value="FAA_hydrolase"/>
    <property type="match status" value="1"/>
</dbReference>
<dbReference type="GO" id="GO:0046872">
    <property type="term" value="F:metal ion binding"/>
    <property type="evidence" value="ECO:0007669"/>
    <property type="project" value="UniProtKB-KW"/>
</dbReference>